<accession>A0ACC1N2V1</accession>
<evidence type="ECO:0000313" key="1">
    <source>
        <dbReference type="EMBL" id="KAJ2973171.1"/>
    </source>
</evidence>
<name>A0ACC1N2V1_9PEZI</name>
<sequence length="254" mass="28919">MDPVNILPALERLDDAVDDLDDALQPLVLSMTDVASKLPLLDKAKLYVLMTYSIESMLFSALRLNEVDAKEHPIFKELTRVRQYFDKIKNIECPPQKPEQSLNKEAAIRLSVSRDLHLFIPLSSFVFLHFDFIAIRSDLADNKEINTKLTEMIAKERAKASLRTSKLGEKRKLDVATPEEKSNNDADSKENNNSGGESKDEVEQEVEHEVEPRPKKKKSKKEKGDKTSQDEKQVKPDKKNKNTKNKKSKKSSKA</sequence>
<comment type="caution">
    <text evidence="1">The sequence shown here is derived from an EMBL/GenBank/DDBJ whole genome shotgun (WGS) entry which is preliminary data.</text>
</comment>
<gene>
    <name evidence="1" type="ORF">NUW58_g9004</name>
</gene>
<organism evidence="1 2">
    <name type="scientific">Xylaria curta</name>
    <dbReference type="NCBI Taxonomy" id="42375"/>
    <lineage>
        <taxon>Eukaryota</taxon>
        <taxon>Fungi</taxon>
        <taxon>Dikarya</taxon>
        <taxon>Ascomycota</taxon>
        <taxon>Pezizomycotina</taxon>
        <taxon>Sordariomycetes</taxon>
        <taxon>Xylariomycetidae</taxon>
        <taxon>Xylariales</taxon>
        <taxon>Xylariaceae</taxon>
        <taxon>Xylaria</taxon>
    </lineage>
</organism>
<keyword evidence="2" id="KW-1185">Reference proteome</keyword>
<proteinExistence type="predicted"/>
<protein>
    <submittedName>
        <fullName evidence="1">Uncharacterized protein</fullName>
    </submittedName>
</protein>
<dbReference type="Proteomes" id="UP001143856">
    <property type="component" value="Unassembled WGS sequence"/>
</dbReference>
<dbReference type="EMBL" id="JAPDGR010003005">
    <property type="protein sequence ID" value="KAJ2973171.1"/>
    <property type="molecule type" value="Genomic_DNA"/>
</dbReference>
<evidence type="ECO:0000313" key="2">
    <source>
        <dbReference type="Proteomes" id="UP001143856"/>
    </source>
</evidence>
<reference evidence="1" key="1">
    <citation type="submission" date="2022-10" db="EMBL/GenBank/DDBJ databases">
        <title>Genome Sequence of Xylaria curta.</title>
        <authorList>
            <person name="Buettner E."/>
        </authorList>
    </citation>
    <scope>NUCLEOTIDE SEQUENCE</scope>
    <source>
        <strain evidence="1">Babe10</strain>
    </source>
</reference>